<dbReference type="OMA" id="FRWMTFQ"/>
<dbReference type="Gene3D" id="1.25.10.10">
    <property type="entry name" value="Leucine-rich Repeat Variant"/>
    <property type="match status" value="1"/>
</dbReference>
<dbReference type="PANTHER" id="PTHR10698:SF0">
    <property type="entry name" value="V-TYPE PROTON ATPASE SUBUNIT H"/>
    <property type="match status" value="1"/>
</dbReference>
<dbReference type="Pfam" id="PF11698">
    <property type="entry name" value="V-ATPase_H_C"/>
    <property type="match status" value="1"/>
</dbReference>
<protein>
    <recommendedName>
        <fullName evidence="5">ATPase V1 complex subunit H C-terminal domain-containing protein</fullName>
    </recommendedName>
</protein>
<dbReference type="InterPro" id="IPR016024">
    <property type="entry name" value="ARM-type_fold"/>
</dbReference>
<dbReference type="InterPro" id="IPR011987">
    <property type="entry name" value="ATPase_V1-cplx_hsu_C"/>
</dbReference>
<dbReference type="InterPro" id="IPR004908">
    <property type="entry name" value="ATPase_V1-cplx_hsu"/>
</dbReference>
<proteinExistence type="inferred from homology"/>
<dbReference type="RefSeq" id="XP_001731033.1">
    <property type="nucleotide sequence ID" value="XM_001730981.1"/>
</dbReference>
<dbReference type="VEuPathDB" id="FungiDB:MGL_2032"/>
<accession>A8Q0H1</accession>
<keyword evidence="3" id="KW-0375">Hydrogen ion transport</keyword>
<evidence type="ECO:0000256" key="2">
    <source>
        <dbReference type="ARBA" id="ARBA00022448"/>
    </source>
</evidence>
<keyword evidence="4" id="KW-0406">Ion transport</keyword>
<dbReference type="PANTHER" id="PTHR10698">
    <property type="entry name" value="V-TYPE PROTON ATPASE SUBUNIT H"/>
    <property type="match status" value="1"/>
</dbReference>
<dbReference type="GeneID" id="5855340"/>
<dbReference type="KEGG" id="mgl:MGL_2032"/>
<evidence type="ECO:0000313" key="7">
    <source>
        <dbReference type="Proteomes" id="UP000008837"/>
    </source>
</evidence>
<evidence type="ECO:0000256" key="3">
    <source>
        <dbReference type="ARBA" id="ARBA00022781"/>
    </source>
</evidence>
<dbReference type="InParanoid" id="A8Q0H1"/>
<dbReference type="GO" id="GO:0000221">
    <property type="term" value="C:vacuolar proton-transporting V-type ATPase, V1 domain"/>
    <property type="evidence" value="ECO:0007669"/>
    <property type="project" value="InterPro"/>
</dbReference>
<name>A8Q0H1_MALGO</name>
<evidence type="ECO:0000313" key="6">
    <source>
        <dbReference type="EMBL" id="EDP43819.1"/>
    </source>
</evidence>
<keyword evidence="2" id="KW-0813">Transport</keyword>
<dbReference type="Pfam" id="PF03224">
    <property type="entry name" value="V-ATPase_H_N"/>
    <property type="match status" value="1"/>
</dbReference>
<dbReference type="Gene3D" id="1.25.40.150">
    <property type="entry name" value="V-type ATPase, subunit H, C-terminal domain"/>
    <property type="match status" value="1"/>
</dbReference>
<comment type="caution">
    <text evidence="6">The sequence shown here is derived from an EMBL/GenBank/DDBJ whole genome shotgun (WGS) entry which is preliminary data.</text>
</comment>
<dbReference type="AlphaFoldDB" id="A8Q0H1"/>
<dbReference type="STRING" id="425265.A8Q0H1"/>
<evidence type="ECO:0000259" key="5">
    <source>
        <dbReference type="Pfam" id="PF11698"/>
    </source>
</evidence>
<dbReference type="SUPFAM" id="SSF48371">
    <property type="entry name" value="ARM repeat"/>
    <property type="match status" value="1"/>
</dbReference>
<sequence>MSPKAGGEDAVAFSTSQLLPIENEWLRDVSTRLRARQTPWEGFQRADLVKANELPMLRAAERAGQQGQMEAVVQKGPEYARLYIQLLGKLSRPDTIQSVLLLVDDLMQAAPKHVEWFVEAEPYAALVHALEVNDVFVSLKAAQFLTLCICKQTQQASSYDAPPADVVEKLVKHIKRTLANATATELADDGANGNVAPILLCMVGELMRSAHVREMIWHRDTEANMSQRASDTLIAQLVGVLRMSMASNTASSRASGNTGVPQLHYLALFALWELTFLEEAAQGLELHFGVASVLVHVAQKALKNKVVRLVVSIWRNMLDASEEENAMRLLGAKVLPLCDTLQERRYPDGELQEDLAYVQRVLSQRLEQMSSYEQYKSELYSGHMSFDNPAHSLEDFWKENAEKLTEQNNTDLKQLVSLLTSESSDSTTLAAACSDMGKFVQHMEGGRRRVDALGAKLAIMNLVEHADDNVKYYALQTLAMLVSTSWR</sequence>
<keyword evidence="7" id="KW-1185">Reference proteome</keyword>
<evidence type="ECO:0000256" key="1">
    <source>
        <dbReference type="ARBA" id="ARBA00008613"/>
    </source>
</evidence>
<dbReference type="InterPro" id="IPR011989">
    <property type="entry name" value="ARM-like"/>
</dbReference>
<feature type="domain" description="ATPase V1 complex subunit H C-terminal" evidence="5">
    <location>
        <begin position="368"/>
        <end position="486"/>
    </location>
</feature>
<gene>
    <name evidence="6" type="ORF">MGL_2032</name>
</gene>
<dbReference type="FunCoup" id="A8Q0H1">
    <property type="interactions" value="406"/>
</dbReference>
<dbReference type="GO" id="GO:0000329">
    <property type="term" value="C:fungal-type vacuole membrane"/>
    <property type="evidence" value="ECO:0007669"/>
    <property type="project" value="TreeGrafter"/>
</dbReference>
<dbReference type="OrthoDB" id="10263554at2759"/>
<dbReference type="Proteomes" id="UP000008837">
    <property type="component" value="Unassembled WGS sequence"/>
</dbReference>
<dbReference type="InterPro" id="IPR038497">
    <property type="entry name" value="ATPase_V1-cplx_hsu_C_sf"/>
</dbReference>
<reference evidence="6 7" key="1">
    <citation type="journal article" date="2007" name="Proc. Natl. Acad. Sci. U.S.A.">
        <title>Dandruff-associated Malassezia genomes reveal convergent and divergent virulence traits shared with plant and human fungal pathogens.</title>
        <authorList>
            <person name="Xu J."/>
            <person name="Saunders C.W."/>
            <person name="Hu P."/>
            <person name="Grant R.A."/>
            <person name="Boekhout T."/>
            <person name="Kuramae E.E."/>
            <person name="Kronstad J.W."/>
            <person name="Deangelis Y.M."/>
            <person name="Reeder N.L."/>
            <person name="Johnstone K.R."/>
            <person name="Leland M."/>
            <person name="Fieno A.M."/>
            <person name="Begley W.M."/>
            <person name="Sun Y."/>
            <person name="Lacey M.P."/>
            <person name="Chaudhary T."/>
            <person name="Keough T."/>
            <person name="Chu L."/>
            <person name="Sears R."/>
            <person name="Yuan B."/>
            <person name="Dawson T.L.Jr."/>
        </authorList>
    </citation>
    <scope>NUCLEOTIDE SEQUENCE [LARGE SCALE GENOMIC DNA]</scope>
    <source>
        <strain evidence="7">ATCC MYA-4612 / CBS 7966</strain>
    </source>
</reference>
<dbReference type="EMBL" id="AAYY01000006">
    <property type="protein sequence ID" value="EDP43819.1"/>
    <property type="molecule type" value="Genomic_DNA"/>
</dbReference>
<comment type="similarity">
    <text evidence="1">Belongs to the V-ATPase H subunit family.</text>
</comment>
<evidence type="ECO:0000256" key="4">
    <source>
        <dbReference type="ARBA" id="ARBA00023065"/>
    </source>
</evidence>
<organism evidence="6 7">
    <name type="scientific">Malassezia globosa (strain ATCC MYA-4612 / CBS 7966)</name>
    <name type="common">Dandruff-associated fungus</name>
    <dbReference type="NCBI Taxonomy" id="425265"/>
    <lineage>
        <taxon>Eukaryota</taxon>
        <taxon>Fungi</taxon>
        <taxon>Dikarya</taxon>
        <taxon>Basidiomycota</taxon>
        <taxon>Ustilaginomycotina</taxon>
        <taxon>Malasseziomycetes</taxon>
        <taxon>Malasseziales</taxon>
        <taxon>Malasseziaceae</taxon>
        <taxon>Malassezia</taxon>
    </lineage>
</organism>
<dbReference type="GO" id="GO:0046961">
    <property type="term" value="F:proton-transporting ATPase activity, rotational mechanism"/>
    <property type="evidence" value="ECO:0007669"/>
    <property type="project" value="InterPro"/>
</dbReference>